<sequence>MSSPRFGRCSRTPADISADQKGGDAPSRSHPISRLPVIPMVIADGTIVPDSLVPDSADAVLTVDNVFKRFGPLAVLDDVSLTVTKGAIHGLLGKNGAGKSTLSNIIAGLLRHDGGTVLLNGEDVSALPLTARKKRGLHLLSQHSEIFEDLSIGENLLLPDLPRRLGLTTWPALHRLAGSLLESHGMPVDPRRRAGDLGASDRRRLAIIKAVAAEASLIILDEPTAGLAAAERLHLLEWVESLTERGTSFIYISHHNDEVRQLCSEYTVLRDGKVTAGGKAAELSADAMARVITGADVTEFHRIREDHPAAIELSGLVFAGGGPVDLTIGRGEIVGLVGLLGEGPQELMRAMGGLLPIEAGAVVIDGRQARLGSPGQSLGSGVAYLTHDRIGEGLVGSMSVTENLNLGNWPRSLGWLVSGAGMNRRMREARGAMDIVMGGGSQEIGELSGGNQQKVLLGRLLERKPRLLLLDEPTVGVDVAAKEQIHRLIDDATRKGVSVLLLAQDPEEMQRLVDRVVIFSKGRIARTLRAPR</sequence>
<evidence type="ECO:0000256" key="10">
    <source>
        <dbReference type="SAM" id="MobiDB-lite"/>
    </source>
</evidence>
<keyword evidence="6" id="KW-0547">Nucleotide-binding</keyword>
<gene>
    <name evidence="12" type="ORF">EH240_00585</name>
</gene>
<evidence type="ECO:0000256" key="6">
    <source>
        <dbReference type="ARBA" id="ARBA00022741"/>
    </source>
</evidence>
<dbReference type="SMART" id="SM00382">
    <property type="entry name" value="AAA"/>
    <property type="match status" value="2"/>
</dbReference>
<evidence type="ECO:0000256" key="2">
    <source>
        <dbReference type="ARBA" id="ARBA00022448"/>
    </source>
</evidence>
<keyword evidence="5" id="KW-0677">Repeat</keyword>
<dbReference type="GO" id="GO:0005524">
    <property type="term" value="F:ATP binding"/>
    <property type="evidence" value="ECO:0007669"/>
    <property type="project" value="UniProtKB-KW"/>
</dbReference>
<name>A0A3P3GBF4_9HYPH</name>
<dbReference type="Pfam" id="PF00005">
    <property type="entry name" value="ABC_tran"/>
    <property type="match status" value="2"/>
</dbReference>
<dbReference type="Proteomes" id="UP000273786">
    <property type="component" value="Unassembled WGS sequence"/>
</dbReference>
<dbReference type="InterPro" id="IPR017871">
    <property type="entry name" value="ABC_transporter-like_CS"/>
</dbReference>
<comment type="similarity">
    <text evidence="1">Belongs to the ABC transporter superfamily.</text>
</comment>
<organism evidence="12 13">
    <name type="scientific">Mesorhizobium tamadayense</name>
    <dbReference type="NCBI Taxonomy" id="425306"/>
    <lineage>
        <taxon>Bacteria</taxon>
        <taxon>Pseudomonadati</taxon>
        <taxon>Pseudomonadota</taxon>
        <taxon>Alphaproteobacteria</taxon>
        <taxon>Hyphomicrobiales</taxon>
        <taxon>Phyllobacteriaceae</taxon>
        <taxon>Mesorhizobium</taxon>
    </lineage>
</organism>
<evidence type="ECO:0000256" key="9">
    <source>
        <dbReference type="ARBA" id="ARBA00023136"/>
    </source>
</evidence>
<dbReference type="PANTHER" id="PTHR43790">
    <property type="entry name" value="CARBOHYDRATE TRANSPORT ATP-BINDING PROTEIN MG119-RELATED"/>
    <property type="match status" value="1"/>
</dbReference>
<dbReference type="PANTHER" id="PTHR43790:SF3">
    <property type="entry name" value="D-ALLOSE IMPORT ATP-BINDING PROTEIN ALSA-RELATED"/>
    <property type="match status" value="1"/>
</dbReference>
<evidence type="ECO:0000256" key="4">
    <source>
        <dbReference type="ARBA" id="ARBA00022597"/>
    </source>
</evidence>
<dbReference type="GO" id="GO:0016887">
    <property type="term" value="F:ATP hydrolysis activity"/>
    <property type="evidence" value="ECO:0007669"/>
    <property type="project" value="InterPro"/>
</dbReference>
<keyword evidence="3" id="KW-1003">Cell membrane</keyword>
<feature type="domain" description="ABC transporter" evidence="11">
    <location>
        <begin position="61"/>
        <end position="296"/>
    </location>
</feature>
<dbReference type="OrthoDB" id="501320at2"/>
<dbReference type="InterPro" id="IPR050107">
    <property type="entry name" value="ABC_carbohydrate_import_ATPase"/>
</dbReference>
<dbReference type="PROSITE" id="PS50893">
    <property type="entry name" value="ABC_TRANSPORTER_2"/>
    <property type="match status" value="2"/>
</dbReference>
<feature type="domain" description="ABC transporter" evidence="11">
    <location>
        <begin position="303"/>
        <end position="532"/>
    </location>
</feature>
<keyword evidence="4" id="KW-0762">Sugar transport</keyword>
<dbReference type="InterPro" id="IPR003439">
    <property type="entry name" value="ABC_transporter-like_ATP-bd"/>
</dbReference>
<evidence type="ECO:0000256" key="3">
    <source>
        <dbReference type="ARBA" id="ARBA00022475"/>
    </source>
</evidence>
<dbReference type="Gene3D" id="3.40.50.300">
    <property type="entry name" value="P-loop containing nucleotide triphosphate hydrolases"/>
    <property type="match status" value="2"/>
</dbReference>
<evidence type="ECO:0000256" key="8">
    <source>
        <dbReference type="ARBA" id="ARBA00022967"/>
    </source>
</evidence>
<evidence type="ECO:0000313" key="13">
    <source>
        <dbReference type="Proteomes" id="UP000273786"/>
    </source>
</evidence>
<dbReference type="EMBL" id="RQXT01000001">
    <property type="protein sequence ID" value="RRI07772.1"/>
    <property type="molecule type" value="Genomic_DNA"/>
</dbReference>
<proteinExistence type="inferred from homology"/>
<dbReference type="AlphaFoldDB" id="A0A3P3GBF4"/>
<dbReference type="InterPro" id="IPR027417">
    <property type="entry name" value="P-loop_NTPase"/>
</dbReference>
<dbReference type="InterPro" id="IPR003593">
    <property type="entry name" value="AAA+_ATPase"/>
</dbReference>
<evidence type="ECO:0000313" key="12">
    <source>
        <dbReference type="EMBL" id="RRI07772.1"/>
    </source>
</evidence>
<evidence type="ECO:0000256" key="7">
    <source>
        <dbReference type="ARBA" id="ARBA00022840"/>
    </source>
</evidence>
<keyword evidence="13" id="KW-1185">Reference proteome</keyword>
<accession>A0A3P3GBF4</accession>
<dbReference type="SUPFAM" id="SSF52540">
    <property type="entry name" value="P-loop containing nucleoside triphosphate hydrolases"/>
    <property type="match status" value="2"/>
</dbReference>
<evidence type="ECO:0000256" key="5">
    <source>
        <dbReference type="ARBA" id="ARBA00022737"/>
    </source>
</evidence>
<keyword evidence="8" id="KW-1278">Translocase</keyword>
<keyword evidence="9" id="KW-0472">Membrane</keyword>
<dbReference type="CDD" id="cd03215">
    <property type="entry name" value="ABC_Carb_Monos_II"/>
    <property type="match status" value="1"/>
</dbReference>
<keyword evidence="2" id="KW-0813">Transport</keyword>
<protein>
    <submittedName>
        <fullName evidence="12">Sugar ABC transporter ATP-binding protein</fullName>
    </submittedName>
</protein>
<evidence type="ECO:0000256" key="1">
    <source>
        <dbReference type="ARBA" id="ARBA00005417"/>
    </source>
</evidence>
<feature type="region of interest" description="Disordered" evidence="10">
    <location>
        <begin position="1"/>
        <end position="32"/>
    </location>
</feature>
<comment type="caution">
    <text evidence="12">The sequence shown here is derived from an EMBL/GenBank/DDBJ whole genome shotgun (WGS) entry which is preliminary data.</text>
</comment>
<evidence type="ECO:0000259" key="11">
    <source>
        <dbReference type="PROSITE" id="PS50893"/>
    </source>
</evidence>
<dbReference type="PROSITE" id="PS00211">
    <property type="entry name" value="ABC_TRANSPORTER_1"/>
    <property type="match status" value="1"/>
</dbReference>
<reference evidence="12 13" key="1">
    <citation type="submission" date="2018-11" db="EMBL/GenBank/DDBJ databases">
        <title>the genome of Mesorhizobium tamadayense DSM 28320.</title>
        <authorList>
            <person name="Gao J."/>
        </authorList>
    </citation>
    <scope>NUCLEOTIDE SEQUENCE [LARGE SCALE GENOMIC DNA]</scope>
    <source>
        <strain evidence="12 13">DSM 28320</strain>
    </source>
</reference>
<keyword evidence="7 12" id="KW-0067">ATP-binding</keyword>